<keyword evidence="3" id="KW-1185">Reference proteome</keyword>
<dbReference type="Proteomes" id="UP000317940">
    <property type="component" value="Unassembled WGS sequence"/>
</dbReference>
<evidence type="ECO:0000259" key="1">
    <source>
        <dbReference type="Pfam" id="PF11575"/>
    </source>
</evidence>
<dbReference type="PROSITE" id="PS00435">
    <property type="entry name" value="PEROXIDASE_1"/>
    <property type="match status" value="1"/>
</dbReference>
<dbReference type="InterPro" id="IPR019793">
    <property type="entry name" value="Peroxidases_heam-ligand_BS"/>
</dbReference>
<organism evidence="2 3">
    <name type="scientific">Kitasatospora viridis</name>
    <dbReference type="NCBI Taxonomy" id="281105"/>
    <lineage>
        <taxon>Bacteria</taxon>
        <taxon>Bacillati</taxon>
        <taxon>Actinomycetota</taxon>
        <taxon>Actinomycetes</taxon>
        <taxon>Kitasatosporales</taxon>
        <taxon>Streptomycetaceae</taxon>
        <taxon>Kitasatospora</taxon>
    </lineage>
</organism>
<comment type="caution">
    <text evidence="2">The sequence shown here is derived from an EMBL/GenBank/DDBJ whole genome shotgun (WGS) entry which is preliminary data.</text>
</comment>
<name>A0A561TT00_9ACTN</name>
<dbReference type="EMBL" id="VIWT01000003">
    <property type="protein sequence ID" value="TWF90232.1"/>
    <property type="molecule type" value="Genomic_DNA"/>
</dbReference>
<accession>A0A561TT00</accession>
<dbReference type="RefSeq" id="WP_246214014.1">
    <property type="nucleotide sequence ID" value="NZ_BAAAMZ010000001.1"/>
</dbReference>
<dbReference type="Pfam" id="PF11575">
    <property type="entry name" value="FhuF_C"/>
    <property type="match status" value="1"/>
</dbReference>
<sequence length="245" mass="25223">MVATLAQVAALGPFFACETHGDGPPAAPWYPMGQLLDDPGVLAARVAATREHLARVNGRPVEAVEPRVAASVTQLGLTARLLSPAFGLAVLGGAVLPYGLRDLHWQPEQPGGIVPLSLPGRAPEPVGGPAELADRVAAELRDGAVRELVELAGAHSLSARVRWGNVASAVHGAAAAIAWSAPHLAPRARQFTALLLDRTPLRGTGALTARGFRRRSCCLIYRAAPDGAGALCGDCVLAGVRSSGT</sequence>
<feature type="domain" description="Ferric siderophore reductase C-terminal" evidence="1">
    <location>
        <begin position="214"/>
        <end position="237"/>
    </location>
</feature>
<proteinExistence type="predicted"/>
<evidence type="ECO:0000313" key="2">
    <source>
        <dbReference type="EMBL" id="TWF90232.1"/>
    </source>
</evidence>
<dbReference type="InterPro" id="IPR024726">
    <property type="entry name" value="FhuF_C"/>
</dbReference>
<gene>
    <name evidence="2" type="ORF">FHX73_13276</name>
</gene>
<protein>
    <submittedName>
        <fullName evidence="2">FhuF-like iron-sulfur protein</fullName>
    </submittedName>
</protein>
<dbReference type="AlphaFoldDB" id="A0A561TT00"/>
<evidence type="ECO:0000313" key="3">
    <source>
        <dbReference type="Proteomes" id="UP000317940"/>
    </source>
</evidence>
<dbReference type="GO" id="GO:0051537">
    <property type="term" value="F:2 iron, 2 sulfur cluster binding"/>
    <property type="evidence" value="ECO:0007669"/>
    <property type="project" value="InterPro"/>
</dbReference>
<reference evidence="2 3" key="1">
    <citation type="submission" date="2019-06" db="EMBL/GenBank/DDBJ databases">
        <title>Sequencing the genomes of 1000 actinobacteria strains.</title>
        <authorList>
            <person name="Klenk H.-P."/>
        </authorList>
    </citation>
    <scope>NUCLEOTIDE SEQUENCE [LARGE SCALE GENOMIC DNA]</scope>
    <source>
        <strain evidence="2 3">DSM 44826</strain>
    </source>
</reference>